<keyword evidence="3 11" id="KW-0349">Heme</keyword>
<evidence type="ECO:0000256" key="10">
    <source>
        <dbReference type="ARBA" id="ARBA00023944"/>
    </source>
</evidence>
<dbReference type="AlphaFoldDB" id="A0A7R8WRV3"/>
<name>A0A7R8WRV3_9CRUS</name>
<comment type="function">
    <text evidence="11">Lyase that catalyzes the covalent linking of the heme group to the cytochrome C apoprotein to produce the mature functional cytochrome.</text>
</comment>
<comment type="subcellular location">
    <subcellularLocation>
        <location evidence="1 11">Mitochondrion inner membrane</location>
    </subcellularLocation>
</comment>
<reference evidence="12" key="1">
    <citation type="submission" date="2020-11" db="EMBL/GenBank/DDBJ databases">
        <authorList>
            <person name="Tran Van P."/>
        </authorList>
    </citation>
    <scope>NUCLEOTIDE SEQUENCE</scope>
</reference>
<keyword evidence="8 11" id="KW-0472">Membrane</keyword>
<dbReference type="EMBL" id="OB667232">
    <property type="protein sequence ID" value="CAD7233899.1"/>
    <property type="molecule type" value="Genomic_DNA"/>
</dbReference>
<evidence type="ECO:0000256" key="9">
    <source>
        <dbReference type="ARBA" id="ARBA00023239"/>
    </source>
</evidence>
<evidence type="ECO:0000256" key="2">
    <source>
        <dbReference type="ARBA" id="ARBA00007255"/>
    </source>
</evidence>
<keyword evidence="5 11" id="KW-0999">Mitochondrion inner membrane</keyword>
<evidence type="ECO:0000256" key="1">
    <source>
        <dbReference type="ARBA" id="ARBA00004273"/>
    </source>
</evidence>
<dbReference type="Pfam" id="PF01265">
    <property type="entry name" value="Cyto_heme_lyase"/>
    <property type="match status" value="1"/>
</dbReference>
<gene>
    <name evidence="12" type="ORF">CTOB1V02_LOCUS11718</name>
</gene>
<keyword evidence="9 11" id="KW-0456">Lyase</keyword>
<sequence length="260" mass="28466">MKRNNPLISKKLKYVLESVFIAKFDSGESSSEKFERIDRPPAEFCCIWQPPVCFPPSENEQCAAQSPLVARQRDCLSAGTKAEQNSAAVGPHEFCSWDIPRSIWVNTCIAVHFVEELVDVVCFFSSKMGISSSQSSAEAKPGHAEHKHLHTALVAGGEPPPECPMHQKQETSQAVPVPPASECPMNAQSAALSQGIPGSDRPGAILHLEIDPRNNEGPPNQKPSPEQPFLLPTERQVSTIPKAGSDKEFWVYPSPQFSKI</sequence>
<keyword evidence="6 11" id="KW-0408">Iron</keyword>
<keyword evidence="7 11" id="KW-0496">Mitochondrion</keyword>
<evidence type="ECO:0000313" key="12">
    <source>
        <dbReference type="EMBL" id="CAD7233899.1"/>
    </source>
</evidence>
<evidence type="ECO:0000256" key="6">
    <source>
        <dbReference type="ARBA" id="ARBA00023004"/>
    </source>
</evidence>
<accession>A0A7R8WRV3</accession>
<organism evidence="12">
    <name type="scientific">Cyprideis torosa</name>
    <dbReference type="NCBI Taxonomy" id="163714"/>
    <lineage>
        <taxon>Eukaryota</taxon>
        <taxon>Metazoa</taxon>
        <taxon>Ecdysozoa</taxon>
        <taxon>Arthropoda</taxon>
        <taxon>Crustacea</taxon>
        <taxon>Oligostraca</taxon>
        <taxon>Ostracoda</taxon>
        <taxon>Podocopa</taxon>
        <taxon>Podocopida</taxon>
        <taxon>Cytherocopina</taxon>
        <taxon>Cytheroidea</taxon>
        <taxon>Cytherideidae</taxon>
        <taxon>Cyprideis</taxon>
    </lineage>
</organism>
<proteinExistence type="inferred from homology"/>
<dbReference type="PANTHER" id="PTHR12743">
    <property type="entry name" value="CYTOCHROME C1 HEME LYASE"/>
    <property type="match status" value="1"/>
</dbReference>
<evidence type="ECO:0000256" key="7">
    <source>
        <dbReference type="ARBA" id="ARBA00023128"/>
    </source>
</evidence>
<dbReference type="OrthoDB" id="4243at2759"/>
<dbReference type="GO" id="GO:0005743">
    <property type="term" value="C:mitochondrial inner membrane"/>
    <property type="evidence" value="ECO:0007669"/>
    <property type="project" value="UniProtKB-SubCell"/>
</dbReference>
<evidence type="ECO:0000256" key="3">
    <source>
        <dbReference type="ARBA" id="ARBA00022617"/>
    </source>
</evidence>
<evidence type="ECO:0000256" key="4">
    <source>
        <dbReference type="ARBA" id="ARBA00022723"/>
    </source>
</evidence>
<evidence type="ECO:0000256" key="5">
    <source>
        <dbReference type="ARBA" id="ARBA00022792"/>
    </source>
</evidence>
<evidence type="ECO:0000256" key="11">
    <source>
        <dbReference type="RuleBase" id="RU363130"/>
    </source>
</evidence>
<dbReference type="InterPro" id="IPR000511">
    <property type="entry name" value="Holocyt_c/c1_synthase"/>
</dbReference>
<evidence type="ECO:0000256" key="8">
    <source>
        <dbReference type="ARBA" id="ARBA00023136"/>
    </source>
</evidence>
<keyword evidence="4 11" id="KW-0479">Metal-binding</keyword>
<dbReference type="GO" id="GO:0004408">
    <property type="term" value="F:holocytochrome-c synthase activity"/>
    <property type="evidence" value="ECO:0007669"/>
    <property type="project" value="UniProtKB-EC"/>
</dbReference>
<dbReference type="EC" id="4.4.1.17" evidence="11"/>
<comment type="similarity">
    <text evidence="2 11">Belongs to the cytochrome c-type heme lyase family.</text>
</comment>
<dbReference type="PANTHER" id="PTHR12743:SF0">
    <property type="entry name" value="HOLOCYTOCHROME C-TYPE SYNTHASE"/>
    <property type="match status" value="1"/>
</dbReference>
<protein>
    <recommendedName>
        <fullName evidence="11">Holocytochrome c-type synthase</fullName>
        <ecNumber evidence="11">4.4.1.17</ecNumber>
    </recommendedName>
</protein>
<comment type="catalytic activity">
    <reaction evidence="10">
        <text>holo-[cytochrome c] = apo-[cytochrome c] + heme b</text>
        <dbReference type="Rhea" id="RHEA:22648"/>
        <dbReference type="Rhea" id="RHEA-COMP:10725"/>
        <dbReference type="Rhea" id="RHEA-COMP:10726"/>
        <dbReference type="ChEBI" id="CHEBI:29950"/>
        <dbReference type="ChEBI" id="CHEBI:60344"/>
        <dbReference type="ChEBI" id="CHEBI:83739"/>
        <dbReference type="EC" id="4.4.1.17"/>
    </reaction>
    <physiologicalReaction direction="right-to-left" evidence="10">
        <dbReference type="Rhea" id="RHEA:22650"/>
    </physiologicalReaction>
</comment>
<dbReference type="GO" id="GO:0046872">
    <property type="term" value="F:metal ion binding"/>
    <property type="evidence" value="ECO:0007669"/>
    <property type="project" value="UniProtKB-KW"/>
</dbReference>